<gene>
    <name evidence="2" type="ORF">GGP82_001136</name>
</gene>
<dbReference type="RefSeq" id="WP_259083289.1">
    <property type="nucleotide sequence ID" value="NZ_JANTYZ010000002.1"/>
</dbReference>
<evidence type="ECO:0000313" key="2">
    <source>
        <dbReference type="EMBL" id="MCS3864590.1"/>
    </source>
</evidence>
<comment type="caution">
    <text evidence="2">The sequence shown here is derived from an EMBL/GenBank/DDBJ whole genome shotgun (WGS) entry which is preliminary data.</text>
</comment>
<organism evidence="2 3">
    <name type="scientific">Salinibacter ruber</name>
    <dbReference type="NCBI Taxonomy" id="146919"/>
    <lineage>
        <taxon>Bacteria</taxon>
        <taxon>Pseudomonadati</taxon>
        <taxon>Rhodothermota</taxon>
        <taxon>Rhodothermia</taxon>
        <taxon>Rhodothermales</taxon>
        <taxon>Salinibacteraceae</taxon>
        <taxon>Salinibacter</taxon>
    </lineage>
</organism>
<evidence type="ECO:0000313" key="3">
    <source>
        <dbReference type="Proteomes" id="UP001155034"/>
    </source>
</evidence>
<sequence length="161" mass="18672">MRESYLAVAGHIRRELEQIKAVVDRAQDIWNDVDLDRPADHRIDAVALNLHGFYAGLERILRTIADRIDQTVPEGGSWRQELLGQMNAELNGVRPPVLSSEVRKRLDRYRGFRHVVRNVYAFEFDPEQINLFIKRLPDTADLVFRDLRAFADTLDRMASTE</sequence>
<dbReference type="Proteomes" id="UP001155034">
    <property type="component" value="Unassembled WGS sequence"/>
</dbReference>
<feature type="domain" description="HepT-like" evidence="1">
    <location>
        <begin position="45"/>
        <end position="153"/>
    </location>
</feature>
<dbReference type="InterPro" id="IPR048769">
    <property type="entry name" value="HepT-like_dom"/>
</dbReference>
<dbReference type="EMBL" id="JANTYZ010000002">
    <property type="protein sequence ID" value="MCS3864590.1"/>
    <property type="molecule type" value="Genomic_DNA"/>
</dbReference>
<accession>A0A9X2R5E1</accession>
<name>A0A9X2R5E1_9BACT</name>
<evidence type="ECO:0000259" key="1">
    <source>
        <dbReference type="Pfam" id="PF20797"/>
    </source>
</evidence>
<dbReference type="AlphaFoldDB" id="A0A9X2R5E1"/>
<protein>
    <recommendedName>
        <fullName evidence="1">HepT-like domain-containing protein</fullName>
    </recommendedName>
</protein>
<reference evidence="2" key="1">
    <citation type="submission" date="2022-08" db="EMBL/GenBank/DDBJ databases">
        <title>Genomic Encyclopedia of Type Strains, Phase V (KMG-V): Genome sequencing to study the core and pangenomes of soil and plant-associated prokaryotes.</title>
        <authorList>
            <person name="Whitman W."/>
        </authorList>
    </citation>
    <scope>NUCLEOTIDE SEQUENCE</scope>
    <source>
        <strain evidence="2">SP2016B</strain>
    </source>
</reference>
<dbReference type="Pfam" id="PF20797">
    <property type="entry name" value="HepT-like_2"/>
    <property type="match status" value="1"/>
</dbReference>
<proteinExistence type="predicted"/>